<gene>
    <name evidence="5" type="ORF">HLB16_18080</name>
    <name evidence="6" type="ORF">NDR89_25360</name>
</gene>
<keyword evidence="8" id="KW-1185">Reference proteome</keyword>
<dbReference type="EMBL" id="CP098736">
    <property type="protein sequence ID" value="USE79890.1"/>
    <property type="molecule type" value="Genomic_DNA"/>
</dbReference>
<dbReference type="InterPro" id="IPR007392">
    <property type="entry name" value="GD_AH_second"/>
</dbReference>
<evidence type="ECO:0000313" key="8">
    <source>
        <dbReference type="Proteomes" id="UP001056648"/>
    </source>
</evidence>
<reference evidence="6" key="2">
    <citation type="submission" date="2022-06" db="EMBL/GenBank/DDBJ databases">
        <title>Complete genome sequence and characterization of Cupriavidus gilardii QJ1 isolated from contaminating cells.</title>
        <authorList>
            <person name="Qi J."/>
        </authorList>
    </citation>
    <scope>NUCLEOTIDE SEQUENCE</scope>
    <source>
        <strain evidence="6">QJ1</strain>
    </source>
</reference>
<dbReference type="InterPro" id="IPR052172">
    <property type="entry name" value="UxaA_altronate/galactarate_dh"/>
</dbReference>
<dbReference type="PANTHER" id="PTHR30536:SF5">
    <property type="entry name" value="ALTRONATE DEHYDRATASE"/>
    <property type="match status" value="1"/>
</dbReference>
<evidence type="ECO:0000313" key="5">
    <source>
        <dbReference type="EMBL" id="NNH12781.1"/>
    </source>
</evidence>
<dbReference type="Proteomes" id="UP000542973">
    <property type="component" value="Unassembled WGS sequence"/>
</dbReference>
<protein>
    <submittedName>
        <fullName evidence="5">UxaA family hydrolase</fullName>
    </submittedName>
</protein>
<accession>A0A6N1BCG4</accession>
<sequence length="391" mass="42224">MSIIDQNTTFWGYRRDNGRVGVRNHVIILPLDDLSNAAAEAVAHAIKGTMAIPHPYGRLQFGPDLELHFRTLIGAGSNPNVAAVVVIGIEDGWTKRVVDGIAKTGKPVVGFGIEGHGDHETIKRASKAAKEFVQYATALHRVECPIADLWVSTKCGESDTTSGCGANPTVGNAFDKLHPLGTTLVFGETSELTGGEHIVAARCANDEVRHQFMAMFERYQSMIDRWKTTDLSESQPTKGNIAGGLTTIEEKALGNIQKIGKKCTVDGVLDKAEEPTHPGLWFMDSSSAAAEMVTLCAASGFVVHFFPTGQGNVIGNPIVPVIKLCANPRTVRLMSEHMDVDCSGLLQRELNLDQTGDKLLECMLATANGRWTAAEALGHREFVLTRIHESA</sequence>
<feature type="domain" description="D-galactarate/Altronate dehydratase C-terminal" evidence="4">
    <location>
        <begin position="147"/>
        <end position="387"/>
    </location>
</feature>
<evidence type="ECO:0000259" key="4">
    <source>
        <dbReference type="Pfam" id="PF20629"/>
    </source>
</evidence>
<keyword evidence="5" id="KW-0378">Hydrolase</keyword>
<dbReference type="InterPro" id="IPR048332">
    <property type="entry name" value="GD_AH_C"/>
</dbReference>
<dbReference type="GO" id="GO:0019698">
    <property type="term" value="P:D-galacturonate catabolic process"/>
    <property type="evidence" value="ECO:0007669"/>
    <property type="project" value="TreeGrafter"/>
</dbReference>
<evidence type="ECO:0000256" key="2">
    <source>
        <dbReference type="ARBA" id="ARBA00023239"/>
    </source>
</evidence>
<dbReference type="Proteomes" id="UP001056648">
    <property type="component" value="Chromosome 2"/>
</dbReference>
<dbReference type="PANTHER" id="PTHR30536">
    <property type="entry name" value="ALTRONATE/GALACTARATE DEHYDRATASE"/>
    <property type="match status" value="1"/>
</dbReference>
<dbReference type="GO" id="GO:0016829">
    <property type="term" value="F:lyase activity"/>
    <property type="evidence" value="ECO:0007669"/>
    <property type="project" value="UniProtKB-KW"/>
</dbReference>
<evidence type="ECO:0000259" key="3">
    <source>
        <dbReference type="Pfam" id="PF04295"/>
    </source>
</evidence>
<comment type="similarity">
    <text evidence="1">Belongs to the UxaA family.</text>
</comment>
<dbReference type="GeneID" id="70688918"/>
<dbReference type="RefSeq" id="WP_053820953.1">
    <property type="nucleotide sequence ID" value="NZ_BAAAEB010000035.1"/>
</dbReference>
<keyword evidence="2" id="KW-0456">Lyase</keyword>
<dbReference type="Pfam" id="PF20629">
    <property type="entry name" value="GD_AH_C"/>
    <property type="match status" value="1"/>
</dbReference>
<evidence type="ECO:0000313" key="6">
    <source>
        <dbReference type="EMBL" id="USE79890.1"/>
    </source>
</evidence>
<proteinExistence type="inferred from homology"/>
<dbReference type="EMBL" id="JABEMD010000033">
    <property type="protein sequence ID" value="NNH12781.1"/>
    <property type="molecule type" value="Genomic_DNA"/>
</dbReference>
<evidence type="ECO:0000256" key="1">
    <source>
        <dbReference type="ARBA" id="ARBA00010986"/>
    </source>
</evidence>
<evidence type="ECO:0000313" key="7">
    <source>
        <dbReference type="Proteomes" id="UP000542973"/>
    </source>
</evidence>
<dbReference type="GO" id="GO:0016787">
    <property type="term" value="F:hydrolase activity"/>
    <property type="evidence" value="ECO:0007669"/>
    <property type="project" value="UniProtKB-KW"/>
</dbReference>
<reference evidence="5 7" key="1">
    <citation type="submission" date="2020-05" db="EMBL/GenBank/DDBJ databases">
        <title>MicrobeNet Type strains.</title>
        <authorList>
            <person name="Nicholson A.C."/>
        </authorList>
    </citation>
    <scope>NUCLEOTIDE SEQUENCE [LARGE SCALE GENOMIC DNA]</scope>
    <source>
        <strain evidence="5 7">ATCC 700815</strain>
    </source>
</reference>
<dbReference type="Pfam" id="PF04295">
    <property type="entry name" value="GD_AH_second"/>
    <property type="match status" value="1"/>
</dbReference>
<name>A0A6N1BCG4_9BURK</name>
<feature type="domain" description="D-galactarate/Altronate dehydratase second" evidence="3">
    <location>
        <begin position="12"/>
        <end position="136"/>
    </location>
</feature>
<organism evidence="5 7">
    <name type="scientific">Cupriavidus gilardii</name>
    <dbReference type="NCBI Taxonomy" id="82541"/>
    <lineage>
        <taxon>Bacteria</taxon>
        <taxon>Pseudomonadati</taxon>
        <taxon>Pseudomonadota</taxon>
        <taxon>Betaproteobacteria</taxon>
        <taxon>Burkholderiales</taxon>
        <taxon>Burkholderiaceae</taxon>
        <taxon>Cupriavidus</taxon>
    </lineage>
</organism>
<dbReference type="AlphaFoldDB" id="A0A6N1BCG4"/>